<feature type="region of interest" description="Disordered" evidence="1">
    <location>
        <begin position="55"/>
        <end position="76"/>
    </location>
</feature>
<feature type="compositionally biased region" description="Basic and acidic residues" evidence="1">
    <location>
        <begin position="21"/>
        <end position="43"/>
    </location>
</feature>
<gene>
    <name evidence="2" type="ORF">AB1Y20_008702</name>
</gene>
<reference evidence="2 3" key="1">
    <citation type="journal article" date="2024" name="Science">
        <title>Giant polyketide synthase enzymes in the biosynthesis of giant marine polyether toxins.</title>
        <authorList>
            <person name="Fallon T.R."/>
            <person name="Shende V.V."/>
            <person name="Wierzbicki I.H."/>
            <person name="Pendleton A.L."/>
            <person name="Watervoot N.F."/>
            <person name="Auber R.P."/>
            <person name="Gonzalez D.J."/>
            <person name="Wisecaver J.H."/>
            <person name="Moore B.S."/>
        </authorList>
    </citation>
    <scope>NUCLEOTIDE SEQUENCE [LARGE SCALE GENOMIC DNA]</scope>
    <source>
        <strain evidence="2 3">12B1</strain>
    </source>
</reference>
<comment type="caution">
    <text evidence="2">The sequence shown here is derived from an EMBL/GenBank/DDBJ whole genome shotgun (WGS) entry which is preliminary data.</text>
</comment>
<keyword evidence="3" id="KW-1185">Reference proteome</keyword>
<evidence type="ECO:0000256" key="1">
    <source>
        <dbReference type="SAM" id="MobiDB-lite"/>
    </source>
</evidence>
<dbReference type="AlphaFoldDB" id="A0AB34ISF0"/>
<dbReference type="Proteomes" id="UP001515480">
    <property type="component" value="Unassembled WGS sequence"/>
</dbReference>
<dbReference type="EMBL" id="JBGBPQ010000019">
    <property type="protein sequence ID" value="KAL1504935.1"/>
    <property type="molecule type" value="Genomic_DNA"/>
</dbReference>
<protein>
    <submittedName>
        <fullName evidence="2">Uncharacterized protein</fullName>
    </submittedName>
</protein>
<feature type="compositionally biased region" description="Basic and acidic residues" evidence="1">
    <location>
        <begin position="55"/>
        <end position="75"/>
    </location>
</feature>
<name>A0AB34ISF0_PRYPA</name>
<accession>A0AB34ISF0</accession>
<evidence type="ECO:0000313" key="3">
    <source>
        <dbReference type="Proteomes" id="UP001515480"/>
    </source>
</evidence>
<organism evidence="2 3">
    <name type="scientific">Prymnesium parvum</name>
    <name type="common">Toxic golden alga</name>
    <dbReference type="NCBI Taxonomy" id="97485"/>
    <lineage>
        <taxon>Eukaryota</taxon>
        <taxon>Haptista</taxon>
        <taxon>Haptophyta</taxon>
        <taxon>Prymnesiophyceae</taxon>
        <taxon>Prymnesiales</taxon>
        <taxon>Prymnesiaceae</taxon>
        <taxon>Prymnesium</taxon>
    </lineage>
</organism>
<feature type="region of interest" description="Disordered" evidence="1">
    <location>
        <begin position="18"/>
        <end position="43"/>
    </location>
</feature>
<feature type="region of interest" description="Disordered" evidence="1">
    <location>
        <begin position="188"/>
        <end position="221"/>
    </location>
</feature>
<proteinExistence type="predicted"/>
<evidence type="ECO:0000313" key="2">
    <source>
        <dbReference type="EMBL" id="KAL1504935.1"/>
    </source>
</evidence>
<sequence length="255" mass="27710">MVSRLASDALTVQKQMFESVLGKRDADEARRQAEQSERRREQAEIELDRLRRELQSRSEHSVAETERTSEARRELLSSGRAMVSSLSSVLLRAPERPVPSAVAHAAASNGASLPSQQYEALQRNFQAIATAWEHTVERFEAFEQLMDTLLTPLSKLLAAITTAGDEHDSAEASVCNAAIAKWRARLSHKQNARHSETAPHGANGSSSEDSPTFEVEVPEGASPGDILHLDVGDGRHVKVVVPEGAGPGYVLTLAS</sequence>